<comment type="similarity">
    <text evidence="1">Belongs to the bactofilin family.</text>
</comment>
<dbReference type="RefSeq" id="WP_090446291.1">
    <property type="nucleotide sequence ID" value="NZ_FOHU01000020.1"/>
</dbReference>
<evidence type="ECO:0000313" key="2">
    <source>
        <dbReference type="EMBL" id="SET69443.1"/>
    </source>
</evidence>
<dbReference type="OrthoDB" id="9802488at2"/>
<keyword evidence="3" id="KW-1185">Reference proteome</keyword>
<dbReference type="AlphaFoldDB" id="A0A1I0GEG1"/>
<protein>
    <submittedName>
        <fullName evidence="2">Protein CcmA, bactofilin family</fullName>
    </submittedName>
</protein>
<dbReference type="InterPro" id="IPR007607">
    <property type="entry name" value="BacA/B"/>
</dbReference>
<name>A0A1I0GEG1_9FIRM</name>
<dbReference type="Pfam" id="PF04519">
    <property type="entry name" value="Bactofilin"/>
    <property type="match status" value="1"/>
</dbReference>
<evidence type="ECO:0000313" key="3">
    <source>
        <dbReference type="Proteomes" id="UP000199568"/>
    </source>
</evidence>
<organism evidence="2 3">
    <name type="scientific">Natronincola peptidivorans</name>
    <dbReference type="NCBI Taxonomy" id="426128"/>
    <lineage>
        <taxon>Bacteria</taxon>
        <taxon>Bacillati</taxon>
        <taxon>Bacillota</taxon>
        <taxon>Clostridia</taxon>
        <taxon>Peptostreptococcales</taxon>
        <taxon>Natronincolaceae</taxon>
        <taxon>Natronincola</taxon>
    </lineage>
</organism>
<dbReference type="EMBL" id="FOHU01000020">
    <property type="protein sequence ID" value="SET69443.1"/>
    <property type="molecule type" value="Genomic_DNA"/>
</dbReference>
<dbReference type="STRING" id="426128.SAMN05660297_03179"/>
<sequence>MFNKKQGSENISQEKFNTIIGKNTSFEGQLKGDGTIRIDGEVRGEVSIKGDVYLGETAVIAGNIYAVNIIAAGKVDGNITASEQLRITSTGRILGDVKAKTFIVDEDAFFEGKCTMTQQSAVDNRKELENNKLNVVKG</sequence>
<dbReference type="Proteomes" id="UP000199568">
    <property type="component" value="Unassembled WGS sequence"/>
</dbReference>
<dbReference type="PANTHER" id="PTHR35024:SF4">
    <property type="entry name" value="POLYMER-FORMING CYTOSKELETAL PROTEIN"/>
    <property type="match status" value="1"/>
</dbReference>
<proteinExistence type="inferred from homology"/>
<dbReference type="PANTHER" id="PTHR35024">
    <property type="entry name" value="HYPOTHETICAL CYTOSOLIC PROTEIN"/>
    <property type="match status" value="1"/>
</dbReference>
<reference evidence="2 3" key="1">
    <citation type="submission" date="2016-10" db="EMBL/GenBank/DDBJ databases">
        <authorList>
            <person name="de Groot N.N."/>
        </authorList>
    </citation>
    <scope>NUCLEOTIDE SEQUENCE [LARGE SCALE GENOMIC DNA]</scope>
    <source>
        <strain evidence="2 3">DSM 18979</strain>
    </source>
</reference>
<gene>
    <name evidence="2" type="ORF">SAMN05660297_03179</name>
</gene>
<evidence type="ECO:0000256" key="1">
    <source>
        <dbReference type="ARBA" id="ARBA00044755"/>
    </source>
</evidence>
<accession>A0A1I0GEG1</accession>